<feature type="compositionally biased region" description="Acidic residues" evidence="1">
    <location>
        <begin position="363"/>
        <end position="374"/>
    </location>
</feature>
<feature type="compositionally biased region" description="Basic residues" evidence="1">
    <location>
        <begin position="54"/>
        <end position="68"/>
    </location>
</feature>
<dbReference type="EMBL" id="ML143529">
    <property type="protein sequence ID" value="TBU22728.1"/>
    <property type="molecule type" value="Genomic_DNA"/>
</dbReference>
<feature type="region of interest" description="Disordered" evidence="1">
    <location>
        <begin position="334"/>
        <end position="440"/>
    </location>
</feature>
<proteinExistence type="predicted"/>
<dbReference type="OrthoDB" id="3267098at2759"/>
<feature type="region of interest" description="Disordered" evidence="1">
    <location>
        <begin position="46"/>
        <end position="68"/>
    </location>
</feature>
<accession>A0A4Q9M983</accession>
<evidence type="ECO:0000313" key="2">
    <source>
        <dbReference type="EMBL" id="TBU22728.1"/>
    </source>
</evidence>
<protein>
    <submittedName>
        <fullName evidence="2">Uncharacterized protein</fullName>
    </submittedName>
</protein>
<organism evidence="2">
    <name type="scientific">Dichomitus squalens</name>
    <dbReference type="NCBI Taxonomy" id="114155"/>
    <lineage>
        <taxon>Eukaryota</taxon>
        <taxon>Fungi</taxon>
        <taxon>Dikarya</taxon>
        <taxon>Basidiomycota</taxon>
        <taxon>Agaricomycotina</taxon>
        <taxon>Agaricomycetes</taxon>
        <taxon>Polyporales</taxon>
        <taxon>Polyporaceae</taxon>
        <taxon>Dichomitus</taxon>
    </lineage>
</organism>
<gene>
    <name evidence="2" type="ORF">BD311DRAFT_811290</name>
</gene>
<reference evidence="2" key="1">
    <citation type="submission" date="2019-01" db="EMBL/GenBank/DDBJ databases">
        <title>Draft genome sequences of three monokaryotic isolates of the white-rot basidiomycete fungus Dichomitus squalens.</title>
        <authorList>
            <consortium name="DOE Joint Genome Institute"/>
            <person name="Lopez S.C."/>
            <person name="Andreopoulos B."/>
            <person name="Pangilinan J."/>
            <person name="Lipzen A."/>
            <person name="Riley R."/>
            <person name="Ahrendt S."/>
            <person name="Ng V."/>
            <person name="Barry K."/>
            <person name="Daum C."/>
            <person name="Grigoriev I.V."/>
            <person name="Hilden K.S."/>
            <person name="Makela M.R."/>
            <person name="de Vries R.P."/>
        </authorList>
    </citation>
    <scope>NUCLEOTIDE SEQUENCE [LARGE SCALE GENOMIC DNA]</scope>
    <source>
        <strain evidence="2">OM18370.1</strain>
    </source>
</reference>
<sequence>MSTQLGEFEHRRVKQFYRRTNKNGTFGRQIALEVRRANIINKIGQSQHEAVKPCRQKRKPKKARASRGRRLHLRFDDSQPLPPTQPDQHYHISNDKRYPIKLDDFHFENEGDPACENFTWDLKAHLFRCLSGSEALPPEYVPTDDDLFTVRIENNKLYRHKVLRVNYTTYDMRRDQDSINPRTHPDIMMLAPEGAAHPYLYARVIGIFHVEAYLTGDSPDGADDTDPEVVHVLWVRWFDLDPRAPGGFKARRLPRLKWAALDDDAFGFISPDQVLRAANLMPAFAHGQSDSALPGYSVARREDEEDLDWIYHYVGIFADRDIFMRYFGGAVGHQRHGGRSGKPRPAPVAPEPIIQLSGHGYDDEADEEGEDELTNTDLNSYDSQEQPLEFDEEEGEPDEHIDGGEDYDEDDDNEQTESEDSEDDAALGPEDGESPMDDDELELARVGFAPM</sequence>
<feature type="compositionally biased region" description="Acidic residues" evidence="1">
    <location>
        <begin position="404"/>
        <end position="440"/>
    </location>
</feature>
<dbReference type="AlphaFoldDB" id="A0A4Q9M983"/>
<name>A0A4Q9M983_9APHY</name>
<dbReference type="Proteomes" id="UP000292957">
    <property type="component" value="Unassembled WGS sequence"/>
</dbReference>
<evidence type="ECO:0000256" key="1">
    <source>
        <dbReference type="SAM" id="MobiDB-lite"/>
    </source>
</evidence>
<feature type="compositionally biased region" description="Polar residues" evidence="1">
    <location>
        <begin position="375"/>
        <end position="386"/>
    </location>
</feature>
<feature type="compositionally biased region" description="Acidic residues" evidence="1">
    <location>
        <begin position="388"/>
        <end position="397"/>
    </location>
</feature>